<evidence type="ECO:0000313" key="6">
    <source>
        <dbReference type="EMBL" id="EEJ72060.1"/>
    </source>
</evidence>
<dbReference type="CDD" id="cd07377">
    <property type="entry name" value="WHTH_GntR"/>
    <property type="match status" value="1"/>
</dbReference>
<dbReference type="EMBL" id="ACGU01000049">
    <property type="protein sequence ID" value="EEJ72060.1"/>
    <property type="molecule type" value="Genomic_DNA"/>
</dbReference>
<feature type="domain" description="HTH gntR-type" evidence="5">
    <location>
        <begin position="14"/>
        <end position="82"/>
    </location>
</feature>
<sequence>MNIIGVERKVRLMKSKSDIIAQDIAAKIQHHQFKAGELLPSESQLTTLYGSSRETVRKALNQLTELGLIQKIRGKGSIVLDLEKFSFPISGITSFAELNKSLKMHAVTRVVTLKKMADLPELFKEKFPEQKKQAGIYVERLRLIDDEPAVLDCDYLFSPPIDHLTKKVAEKSIYDYIENELKLDISYATKVITVEKIDEKMQKLLQLDDRLAVLIASENYLSDTTLFQLTLSFHNPSKFKFVDFARRQKIKL</sequence>
<dbReference type="STRING" id="525365.HMPREF0548_1064"/>
<evidence type="ECO:0000256" key="3">
    <source>
        <dbReference type="ARBA" id="ARBA00023163"/>
    </source>
</evidence>
<reference evidence="6 7" key="1">
    <citation type="submission" date="2009-01" db="EMBL/GenBank/DDBJ databases">
        <authorList>
            <person name="Qin X."/>
            <person name="Bachman B."/>
            <person name="Battles P."/>
            <person name="Bell A."/>
            <person name="Bess C."/>
            <person name="Bickham C."/>
            <person name="Chaboub L."/>
            <person name="Chen D."/>
            <person name="Coyle M."/>
            <person name="Deiros D.R."/>
            <person name="Dinh H."/>
            <person name="Forbes L."/>
            <person name="Fowler G."/>
            <person name="Francisco L."/>
            <person name="Fu Q."/>
            <person name="Gubbala S."/>
            <person name="Hale W."/>
            <person name="Han Y."/>
            <person name="Hemphill L."/>
            <person name="Highlander S.K."/>
            <person name="Hirani K."/>
            <person name="Hogues M."/>
            <person name="Jackson L."/>
            <person name="Jakkamsetti A."/>
            <person name="Javaid M."/>
            <person name="Jiang H."/>
            <person name="Korchina V."/>
            <person name="Kovar C."/>
            <person name="Lara F."/>
            <person name="Lee S."/>
            <person name="Mata R."/>
            <person name="Mathew T."/>
            <person name="Moen C."/>
            <person name="Morales K."/>
            <person name="Munidasa M."/>
            <person name="Nazareth L."/>
            <person name="Ngo R."/>
            <person name="Nguyen L."/>
            <person name="Okwuonu G."/>
            <person name="Ongeri F."/>
            <person name="Patil S."/>
            <person name="Petrosino J."/>
            <person name="Pham C."/>
            <person name="Pham P."/>
            <person name="Pu L.-L."/>
            <person name="Puazo M."/>
            <person name="Raj R."/>
            <person name="Reid J."/>
            <person name="Rouhana J."/>
            <person name="Saada N."/>
            <person name="Shang Y."/>
            <person name="Simmons D."/>
            <person name="Thornton R."/>
            <person name="Warren J."/>
            <person name="Weissenberger G."/>
            <person name="Zhang J."/>
            <person name="Zhang L."/>
            <person name="Zhou C."/>
            <person name="Zhu D."/>
            <person name="Muzny D."/>
            <person name="Worley K."/>
            <person name="Gibbs R."/>
        </authorList>
    </citation>
    <scope>NUCLEOTIDE SEQUENCE [LARGE SCALE GENOMIC DNA]</scope>
    <source>
        <strain evidence="6 7">DSM 16047</strain>
    </source>
</reference>
<keyword evidence="7" id="KW-1185">Reference proteome</keyword>
<dbReference type="PROSITE" id="PS50949">
    <property type="entry name" value="HTH_GNTR"/>
    <property type="match status" value="1"/>
</dbReference>
<evidence type="ECO:0000256" key="1">
    <source>
        <dbReference type="ARBA" id="ARBA00023015"/>
    </source>
</evidence>
<dbReference type="GO" id="GO:0003677">
    <property type="term" value="F:DNA binding"/>
    <property type="evidence" value="ECO:0007669"/>
    <property type="project" value="UniProtKB-UniRule"/>
</dbReference>
<dbReference type="Gene3D" id="3.40.1410.10">
    <property type="entry name" value="Chorismate lyase-like"/>
    <property type="match status" value="1"/>
</dbReference>
<dbReference type="AlphaFoldDB" id="C2EN18"/>
<dbReference type="InterPro" id="IPR028978">
    <property type="entry name" value="Chorismate_lyase_/UTRA_dom_sf"/>
</dbReference>
<dbReference type="PANTHER" id="PTHR44846:SF12">
    <property type="entry name" value="HTH-TYPE TRANSCRIPTIONAL REGULATOR TRER"/>
    <property type="match status" value="1"/>
</dbReference>
<keyword evidence="2" id="KW-0238">DNA-binding</keyword>
<dbReference type="RefSeq" id="WP_007125592.1">
    <property type="nucleotide sequence ID" value="NZ_AZFO01000009.1"/>
</dbReference>
<accession>C2EN18</accession>
<dbReference type="Gene3D" id="1.10.10.10">
    <property type="entry name" value="Winged helix-like DNA-binding domain superfamily/Winged helix DNA-binding domain"/>
    <property type="match status" value="1"/>
</dbReference>
<dbReference type="NCBIfam" id="TIGR02404">
    <property type="entry name" value="trehalos_R_Bsub"/>
    <property type="match status" value="1"/>
</dbReference>
<dbReference type="SUPFAM" id="SSF64288">
    <property type="entry name" value="Chorismate lyase-like"/>
    <property type="match status" value="1"/>
</dbReference>
<evidence type="ECO:0000256" key="4">
    <source>
        <dbReference type="NCBIfam" id="TIGR02404"/>
    </source>
</evidence>
<name>C2EN18_9LACO</name>
<dbReference type="eggNOG" id="COG2188">
    <property type="taxonomic scope" value="Bacteria"/>
</dbReference>
<dbReference type="Pfam" id="PF00392">
    <property type="entry name" value="GntR"/>
    <property type="match status" value="1"/>
</dbReference>
<dbReference type="InterPro" id="IPR036388">
    <property type="entry name" value="WH-like_DNA-bd_sf"/>
</dbReference>
<dbReference type="SMART" id="SM00345">
    <property type="entry name" value="HTH_GNTR"/>
    <property type="match status" value="1"/>
</dbReference>
<dbReference type="Pfam" id="PF07702">
    <property type="entry name" value="UTRA"/>
    <property type="match status" value="1"/>
</dbReference>
<dbReference type="HOGENOM" id="CLU_063236_5_2_9"/>
<dbReference type="InterPro" id="IPR011663">
    <property type="entry name" value="UTRA"/>
</dbReference>
<dbReference type="InterPro" id="IPR050679">
    <property type="entry name" value="Bact_HTH_transcr_reg"/>
</dbReference>
<dbReference type="InterPro" id="IPR036390">
    <property type="entry name" value="WH_DNA-bd_sf"/>
</dbReference>
<dbReference type="PRINTS" id="PR00035">
    <property type="entry name" value="HTHGNTR"/>
</dbReference>
<evidence type="ECO:0000313" key="7">
    <source>
        <dbReference type="Proteomes" id="UP000005583"/>
    </source>
</evidence>
<evidence type="ECO:0000259" key="5">
    <source>
        <dbReference type="PROSITE" id="PS50949"/>
    </source>
</evidence>
<dbReference type="SMART" id="SM00866">
    <property type="entry name" value="UTRA"/>
    <property type="match status" value="1"/>
</dbReference>
<keyword evidence="3" id="KW-0804">Transcription</keyword>
<dbReference type="OrthoDB" id="9816541at2"/>
<dbReference type="SUPFAM" id="SSF46785">
    <property type="entry name" value="Winged helix' DNA-binding domain"/>
    <property type="match status" value="1"/>
</dbReference>
<proteinExistence type="predicted"/>
<evidence type="ECO:0000256" key="2">
    <source>
        <dbReference type="ARBA" id="ARBA00023125"/>
    </source>
</evidence>
<dbReference type="InterPro" id="IPR012770">
    <property type="entry name" value="TreR"/>
</dbReference>
<dbReference type="PANTHER" id="PTHR44846">
    <property type="entry name" value="MANNOSYL-D-GLYCERATE TRANSPORT/METABOLISM SYSTEM REPRESSOR MNGR-RELATED"/>
    <property type="match status" value="1"/>
</dbReference>
<dbReference type="GO" id="GO:0045892">
    <property type="term" value="P:negative regulation of DNA-templated transcription"/>
    <property type="evidence" value="ECO:0007669"/>
    <property type="project" value="TreeGrafter"/>
</dbReference>
<dbReference type="InterPro" id="IPR000524">
    <property type="entry name" value="Tscrpt_reg_HTH_GntR"/>
</dbReference>
<protein>
    <recommendedName>
        <fullName evidence="4">Trehalose operon repressor</fullName>
    </recommendedName>
</protein>
<dbReference type="Proteomes" id="UP000005583">
    <property type="component" value="Unassembled WGS sequence"/>
</dbReference>
<gene>
    <name evidence="6" type="primary">treR</name>
    <name evidence="6" type="ORF">HMPREF0548_1064</name>
</gene>
<dbReference type="GO" id="GO:0003700">
    <property type="term" value="F:DNA-binding transcription factor activity"/>
    <property type="evidence" value="ECO:0007669"/>
    <property type="project" value="UniProtKB-UniRule"/>
</dbReference>
<keyword evidence="1" id="KW-0805">Transcription regulation</keyword>
<comment type="caution">
    <text evidence="6">The sequence shown here is derived from an EMBL/GenBank/DDBJ whole genome shotgun (WGS) entry which is preliminary data.</text>
</comment>
<organism evidence="6 7">
    <name type="scientific">Lactobacillus ultunensis DSM 16047</name>
    <dbReference type="NCBI Taxonomy" id="525365"/>
    <lineage>
        <taxon>Bacteria</taxon>
        <taxon>Bacillati</taxon>
        <taxon>Bacillota</taxon>
        <taxon>Bacilli</taxon>
        <taxon>Lactobacillales</taxon>
        <taxon>Lactobacillaceae</taxon>
        <taxon>Lactobacillus</taxon>
    </lineage>
</organism>